<name>A0ABY6MLI5_9BACT</name>
<dbReference type="PANTHER" id="PTHR13504">
    <property type="entry name" value="FIDO DOMAIN-CONTAINING PROTEIN DDB_G0283145"/>
    <property type="match status" value="1"/>
</dbReference>
<keyword evidence="3" id="KW-1185">Reference proteome</keyword>
<feature type="domain" description="Fido" evidence="1">
    <location>
        <begin position="113"/>
        <end position="266"/>
    </location>
</feature>
<dbReference type="InterPro" id="IPR025230">
    <property type="entry name" value="DUF4172"/>
</dbReference>
<dbReference type="Gene3D" id="1.10.3290.10">
    <property type="entry name" value="Fido-like domain"/>
    <property type="match status" value="1"/>
</dbReference>
<evidence type="ECO:0000313" key="3">
    <source>
        <dbReference type="Proteomes" id="UP001163156"/>
    </source>
</evidence>
<gene>
    <name evidence="2" type="ORF">OM944_03460</name>
</gene>
<dbReference type="Pfam" id="PF13776">
    <property type="entry name" value="DUF4172"/>
    <property type="match status" value="1"/>
</dbReference>
<dbReference type="Proteomes" id="UP001163156">
    <property type="component" value="Chromosome"/>
</dbReference>
<dbReference type="PROSITE" id="PS51459">
    <property type="entry name" value="FIDO"/>
    <property type="match status" value="1"/>
</dbReference>
<proteinExistence type="predicted"/>
<dbReference type="SUPFAM" id="SSF140931">
    <property type="entry name" value="Fic-like"/>
    <property type="match status" value="1"/>
</dbReference>
<evidence type="ECO:0000313" key="2">
    <source>
        <dbReference type="EMBL" id="UZD23551.1"/>
    </source>
</evidence>
<dbReference type="RefSeq" id="WP_264810094.1">
    <property type="nucleotide sequence ID" value="NZ_CP110226.1"/>
</dbReference>
<dbReference type="EMBL" id="CP110226">
    <property type="protein sequence ID" value="UZD23551.1"/>
    <property type="molecule type" value="Genomic_DNA"/>
</dbReference>
<dbReference type="Pfam" id="PF02661">
    <property type="entry name" value="Fic"/>
    <property type="match status" value="1"/>
</dbReference>
<dbReference type="InterPro" id="IPR040198">
    <property type="entry name" value="Fido_containing"/>
</dbReference>
<reference evidence="2" key="1">
    <citation type="submission" date="2022-10" db="EMBL/GenBank/DDBJ databases">
        <title>Algoriphagus sp. a novel bacteria isolate from halophytes salicornia europaea.</title>
        <authorList>
            <person name="Peng Y."/>
            <person name="Jiang L."/>
            <person name="Lee J."/>
        </authorList>
    </citation>
    <scope>NUCLEOTIDE SEQUENCE</scope>
    <source>
        <strain evidence="2">TR-M5</strain>
    </source>
</reference>
<accession>A0ABY6MLI5</accession>
<dbReference type="PANTHER" id="PTHR13504:SF33">
    <property type="entry name" value="FIC FAMILY PROTEIN"/>
    <property type="match status" value="1"/>
</dbReference>
<organism evidence="2 3">
    <name type="scientific">Algoriphagus halophytocola</name>
    <dbReference type="NCBI Taxonomy" id="2991499"/>
    <lineage>
        <taxon>Bacteria</taxon>
        <taxon>Pseudomonadati</taxon>
        <taxon>Bacteroidota</taxon>
        <taxon>Cytophagia</taxon>
        <taxon>Cytophagales</taxon>
        <taxon>Cyclobacteriaceae</taxon>
        <taxon>Algoriphagus</taxon>
    </lineage>
</organism>
<dbReference type="InterPro" id="IPR036597">
    <property type="entry name" value="Fido-like_dom_sf"/>
</dbReference>
<sequence>MQWIWERPDWPNFTFDPGSFTHLEREFHRNTGLILGSLSSVSSDDMDELRVTLLSNEAMDTSKIEGEILDRDSVQSSIRGQLGLQTDGRRSGPKETGASRMMVDLYKSYSEPLDQARLFSWHQMVMNGRIDLETIGGYRVHEDPMQIVSGRLDLPQVFYEALPSHRVPKEMENYLLWFNQAFSKGMPTLIHAGLAHLYFELIHPFEDGNGRIGRAIAEKALTMGAKHPLINSLSSIIERNKKAYYQALERANGSLEVNEWLVYFSGEILKAQVHVQKLILFIVEKARYFEDFRDKLNERQSKVALRLFREGPAGFQGGLSAENYIRISKTSPATATRDLTEMVAIGALKKTGKLRHTRYYLPMVEISQ</sequence>
<protein>
    <submittedName>
        <fullName evidence="2">Fic family protein</fullName>
    </submittedName>
</protein>
<dbReference type="InterPro" id="IPR003812">
    <property type="entry name" value="Fido"/>
</dbReference>
<evidence type="ECO:0000259" key="1">
    <source>
        <dbReference type="PROSITE" id="PS51459"/>
    </source>
</evidence>